<sequence length="206" mass="21675">MSHLDESKWEQAARAQHARVFPRKLGQLVTDPNMVHTDQDGNVSQSLTGSATRNVANDFGAVTSTGFDGTSEALLKLGVYARTVAARSDLGVFWFPAGLSNMAVKHLNMVAGGLPTVGVDRVPLIDEPAYSPLAIGAGAPAGTFRVAWTPQPSLRLGPVTVTRPDPLVATNDAQLTVSQAAIWDWPEVAPGVDVAAIDAPPLGTWT</sequence>
<name>A0A936NB48_9ACTN</name>
<evidence type="ECO:0000313" key="1">
    <source>
        <dbReference type="EMBL" id="MBK9296725.1"/>
    </source>
</evidence>
<organism evidence="1 2">
    <name type="scientific">Candidatus Neomicrothrix subdominans</name>
    <dbReference type="NCBI Taxonomy" id="2954438"/>
    <lineage>
        <taxon>Bacteria</taxon>
        <taxon>Bacillati</taxon>
        <taxon>Actinomycetota</taxon>
        <taxon>Acidimicrobiia</taxon>
        <taxon>Acidimicrobiales</taxon>
        <taxon>Microthrixaceae</taxon>
        <taxon>Candidatus Neomicrothrix</taxon>
    </lineage>
</organism>
<dbReference type="EMBL" id="JADJZA010000005">
    <property type="protein sequence ID" value="MBK9296725.1"/>
    <property type="molecule type" value="Genomic_DNA"/>
</dbReference>
<dbReference type="Proteomes" id="UP000727993">
    <property type="component" value="Unassembled WGS sequence"/>
</dbReference>
<evidence type="ECO:0000313" key="2">
    <source>
        <dbReference type="Proteomes" id="UP000727993"/>
    </source>
</evidence>
<gene>
    <name evidence="1" type="ORF">IPN02_07760</name>
</gene>
<protein>
    <submittedName>
        <fullName evidence="1">Uncharacterized protein</fullName>
    </submittedName>
</protein>
<comment type="caution">
    <text evidence="1">The sequence shown here is derived from an EMBL/GenBank/DDBJ whole genome shotgun (WGS) entry which is preliminary data.</text>
</comment>
<dbReference type="AlphaFoldDB" id="A0A936NB48"/>
<proteinExistence type="predicted"/>
<accession>A0A936NB48</accession>
<reference evidence="1 2" key="1">
    <citation type="submission" date="2020-10" db="EMBL/GenBank/DDBJ databases">
        <title>Connecting structure to function with the recovery of over 1000 high-quality activated sludge metagenome-assembled genomes encoding full-length rRNA genes using long-read sequencing.</title>
        <authorList>
            <person name="Singleton C.M."/>
            <person name="Petriglieri F."/>
            <person name="Kristensen J.M."/>
            <person name="Kirkegaard R.H."/>
            <person name="Michaelsen T.Y."/>
            <person name="Andersen M.H."/>
            <person name="Karst S.M."/>
            <person name="Dueholm M.S."/>
            <person name="Nielsen P.H."/>
            <person name="Albertsen M."/>
        </authorList>
    </citation>
    <scope>NUCLEOTIDE SEQUENCE [LARGE SCALE GENOMIC DNA]</scope>
    <source>
        <strain evidence="1">Lyne_18-Q3-R50-59_MAXAC.006</strain>
    </source>
</reference>